<keyword evidence="2" id="KW-0964">Secreted</keyword>
<keyword evidence="5" id="KW-0472">Membrane</keyword>
<dbReference type="NCBIfam" id="TIGR04226">
    <property type="entry name" value="RrgB_K2N_iso_D2"/>
    <property type="match status" value="1"/>
</dbReference>
<reference evidence="7 8" key="1">
    <citation type="journal article" date="2019" name="Nat. Med.">
        <title>A library of human gut bacterial isolates paired with longitudinal multiomics data enables mechanistic microbiome research.</title>
        <authorList>
            <person name="Poyet M."/>
            <person name="Groussin M."/>
            <person name="Gibbons S.M."/>
            <person name="Avila-Pacheco J."/>
            <person name="Jiang X."/>
            <person name="Kearney S.M."/>
            <person name="Perrotta A.R."/>
            <person name="Berdy B."/>
            <person name="Zhao S."/>
            <person name="Lieberman T.D."/>
            <person name="Swanson P.K."/>
            <person name="Smith M."/>
            <person name="Roesemann S."/>
            <person name="Alexander J.E."/>
            <person name="Rich S.A."/>
            <person name="Livny J."/>
            <person name="Vlamakis H."/>
            <person name="Clish C."/>
            <person name="Bullock K."/>
            <person name="Deik A."/>
            <person name="Scott J."/>
            <person name="Pierce K.A."/>
            <person name="Xavier R.J."/>
            <person name="Alm E.J."/>
        </authorList>
    </citation>
    <scope>NUCLEOTIDE SEQUENCE [LARGE SCALE GENOMIC DNA]</scope>
    <source>
        <strain evidence="7 8">BIOML-A1</strain>
    </source>
</reference>
<comment type="caution">
    <text evidence="7">The sequence shown here is derived from an EMBL/GenBank/DDBJ whole genome shotgun (WGS) entry which is preliminary data.</text>
</comment>
<dbReference type="NCBIfam" id="TIGR01167">
    <property type="entry name" value="LPXTG_anchor"/>
    <property type="match status" value="1"/>
</dbReference>
<keyword evidence="3" id="KW-0732">Signal</keyword>
<proteinExistence type="predicted"/>
<keyword evidence="5" id="KW-0812">Transmembrane</keyword>
<dbReference type="Pfam" id="PF17802">
    <property type="entry name" value="SpaA"/>
    <property type="match status" value="1"/>
</dbReference>
<dbReference type="Gene3D" id="2.60.40.740">
    <property type="match status" value="1"/>
</dbReference>
<evidence type="ECO:0000313" key="8">
    <source>
        <dbReference type="Proteomes" id="UP000452293"/>
    </source>
</evidence>
<dbReference type="NCBIfam" id="NF033902">
    <property type="entry name" value="iso_D2_wall_anc"/>
    <property type="match status" value="1"/>
</dbReference>
<evidence type="ECO:0000256" key="4">
    <source>
        <dbReference type="ARBA" id="ARBA00023088"/>
    </source>
</evidence>
<dbReference type="PROSITE" id="PS50847">
    <property type="entry name" value="GRAM_POS_ANCHORING"/>
    <property type="match status" value="1"/>
</dbReference>
<dbReference type="InterPro" id="IPR019931">
    <property type="entry name" value="LPXTG_anchor"/>
</dbReference>
<evidence type="ECO:0000256" key="2">
    <source>
        <dbReference type="ARBA" id="ARBA00022525"/>
    </source>
</evidence>
<keyword evidence="4" id="KW-0572">Peptidoglycan-anchor</keyword>
<evidence type="ECO:0000256" key="3">
    <source>
        <dbReference type="ARBA" id="ARBA00022729"/>
    </source>
</evidence>
<feature type="transmembrane region" description="Helical" evidence="5">
    <location>
        <begin position="469"/>
        <end position="491"/>
    </location>
</feature>
<sequence>MADEGRKRKMQRKKGANLMKNLLKKIGALLVAAVMVLSMCTAVFADGNATIKLTGFNTADSVECMQIIQKDESTTSGWAFVNGAGACFTEALGMTNSADAQQKVIWGLIKFKDTNVALPTGVTAANVTAANIDLALSKVAALTGFTTLTDKTKIEVSEAGIYAIKAEEEGYTYKTATAYVGFGEPYPALSGTEVIAKKSSTSVDKTTEDADHVVAIGDIVTYTIDAYVPFIDAANTENRTFTITDKITGADYYLTGPNAVNSVTMEGKNGQVGEIVVNDKGNGFTVDLGKLVADTANPNAGKKITVTYTAKVNETTVENKAGSHAAGVDYGGNNVPVKLFTGELVLMKYGDGDINKALEGAEFVLYKDGEEVPLTFVKEEKTGKYKYAPDTKDADSKLVTDANGYIDVEGLDVGSYHFEETKAPKGYSINTDGKTLTLTVDGEVATAKLYNEGGLNDTKLNSLPSTGGMGTYLFTIIGVVVMAGAAGAFFISRRKGSEE</sequence>
<dbReference type="InterPro" id="IPR041033">
    <property type="entry name" value="SpaA_PFL_dom_1"/>
</dbReference>
<keyword evidence="5" id="KW-1133">Transmembrane helix</keyword>
<evidence type="ECO:0000313" key="7">
    <source>
        <dbReference type="EMBL" id="MZL78485.1"/>
    </source>
</evidence>
<gene>
    <name evidence="7" type="ORF">GT718_14180</name>
</gene>
<keyword evidence="1" id="KW-0134">Cell wall</keyword>
<name>A0ABW9X894_9FIRM</name>
<dbReference type="InterPro" id="IPR026466">
    <property type="entry name" value="Fim_isopep_form_D2_dom"/>
</dbReference>
<accession>A0ABW9X894</accession>
<dbReference type="Pfam" id="PF00746">
    <property type="entry name" value="Gram_pos_anchor"/>
    <property type="match status" value="1"/>
</dbReference>
<protein>
    <submittedName>
        <fullName evidence="7">SpaH/EbpB family LPXTG-anchored major pilin</fullName>
    </submittedName>
</protein>
<evidence type="ECO:0000259" key="6">
    <source>
        <dbReference type="PROSITE" id="PS50847"/>
    </source>
</evidence>
<keyword evidence="8" id="KW-1185">Reference proteome</keyword>
<dbReference type="Proteomes" id="UP000452293">
    <property type="component" value="Unassembled WGS sequence"/>
</dbReference>
<feature type="domain" description="Gram-positive cocci surface proteins LPxTG" evidence="6">
    <location>
        <begin position="463"/>
        <end position="499"/>
    </location>
</feature>
<dbReference type="InterPro" id="IPR048052">
    <property type="entry name" value="FM1-like"/>
</dbReference>
<evidence type="ECO:0000256" key="5">
    <source>
        <dbReference type="SAM" id="Phobius"/>
    </source>
</evidence>
<dbReference type="Gene3D" id="2.60.40.10">
    <property type="entry name" value="Immunoglobulins"/>
    <property type="match status" value="1"/>
</dbReference>
<evidence type="ECO:0000256" key="1">
    <source>
        <dbReference type="ARBA" id="ARBA00022512"/>
    </source>
</evidence>
<organism evidence="7 8">
    <name type="scientific">Blautia massiliensis</name>
    <name type="common">ex Durand et al. 2017</name>
    <dbReference type="NCBI Taxonomy" id="1737424"/>
    <lineage>
        <taxon>Bacteria</taxon>
        <taxon>Bacillati</taxon>
        <taxon>Bacillota</taxon>
        <taxon>Clostridia</taxon>
        <taxon>Lachnospirales</taxon>
        <taxon>Lachnospiraceae</taxon>
        <taxon>Blautia</taxon>
    </lineage>
</organism>
<dbReference type="InterPro" id="IPR013783">
    <property type="entry name" value="Ig-like_fold"/>
</dbReference>
<dbReference type="EMBL" id="WWVW01000030">
    <property type="protein sequence ID" value="MZL78485.1"/>
    <property type="molecule type" value="Genomic_DNA"/>
</dbReference>